<dbReference type="SUPFAM" id="SSF52343">
    <property type="entry name" value="Ferredoxin reductase-like, C-terminal NADP-linked domain"/>
    <property type="match status" value="1"/>
</dbReference>
<comment type="caution">
    <text evidence="3">The sequence shown here is derived from an EMBL/GenBank/DDBJ whole genome shotgun (WGS) entry which is preliminary data.</text>
</comment>
<dbReference type="InterPro" id="IPR019480">
    <property type="entry name" value="Dihydroorotate_DH_Fe-S-bd"/>
</dbReference>
<dbReference type="GO" id="GO:0016491">
    <property type="term" value="F:oxidoreductase activity"/>
    <property type="evidence" value="ECO:0007669"/>
    <property type="project" value="InterPro"/>
</dbReference>
<proteinExistence type="predicted"/>
<feature type="binding site" evidence="1">
    <location>
        <position position="250"/>
    </location>
    <ligand>
        <name>[2Fe-2S] cluster</name>
        <dbReference type="ChEBI" id="CHEBI:190135"/>
    </ligand>
</feature>
<dbReference type="CDD" id="cd06221">
    <property type="entry name" value="sulfite_reductase_like"/>
    <property type="match status" value="1"/>
</dbReference>
<dbReference type="Pfam" id="PF00970">
    <property type="entry name" value="FAD_binding_6"/>
    <property type="match status" value="1"/>
</dbReference>
<sequence length="279" mass="31066">MLKNKEINSSIYLPEVAEVVSTRQLTDTEKYIELKLKKPRDFDFIPGQFIQISIFGIGEAPISISSSPFNKDKIGLCVRKVGDVTSALHKLEAGSYIGIRGPLGNGFPVEKMKGKNILFIAGGLGLAPLRSLINYVLETRDDFAEITILYGAKNPGEILFSDEIEIWKKRKDLEIGITVDKPDDSWSGKSGVITRLIPHLDLDPSNTYAIVVGPPVMYKYVLLELQSKMIPEDHIIMSLERRMKCGVGKCGHCQINGVYVCLEGPEFSYHKLKHLSEAI</sequence>
<protein>
    <submittedName>
        <fullName evidence="3">Oxidoreductase FAD/NAD(P)-binding domain protein</fullName>
    </submittedName>
</protein>
<dbReference type="PIRSF" id="PIRSF006816">
    <property type="entry name" value="Cyc3_hyd_g"/>
    <property type="match status" value="1"/>
</dbReference>
<feature type="binding site" evidence="1">
    <location>
        <position position="253"/>
    </location>
    <ligand>
        <name>[2Fe-2S] cluster</name>
        <dbReference type="ChEBI" id="CHEBI:190135"/>
    </ligand>
</feature>
<dbReference type="Gene3D" id="2.40.30.10">
    <property type="entry name" value="Translation factors"/>
    <property type="match status" value="1"/>
</dbReference>
<dbReference type="SUPFAM" id="SSF63380">
    <property type="entry name" value="Riboflavin synthase domain-like"/>
    <property type="match status" value="1"/>
</dbReference>
<dbReference type="InterPro" id="IPR012165">
    <property type="entry name" value="Cyt_c3_hydrogenase_gsu"/>
</dbReference>
<evidence type="ECO:0000259" key="2">
    <source>
        <dbReference type="PROSITE" id="PS51384"/>
    </source>
</evidence>
<dbReference type="PATRIC" id="fig|237368.3.peg.2689"/>
<dbReference type="InterPro" id="IPR039261">
    <property type="entry name" value="FNR_nucleotide-bd"/>
</dbReference>
<dbReference type="EMBL" id="JRYO01000177">
    <property type="protein sequence ID" value="KHE91788.1"/>
    <property type="molecule type" value="Genomic_DNA"/>
</dbReference>
<reference evidence="3 4" key="1">
    <citation type="submission" date="2014-10" db="EMBL/GenBank/DDBJ databases">
        <title>Draft genome of anammox bacterium scalindua brodae, obtained using differential coverage binning of sequence data from two enrichment reactors.</title>
        <authorList>
            <person name="Speth D.R."/>
            <person name="Russ L."/>
            <person name="Kartal B."/>
            <person name="Op den Camp H.J."/>
            <person name="Dutilh B.E."/>
            <person name="Jetten M.S."/>
        </authorList>
    </citation>
    <scope>NUCLEOTIDE SEQUENCE [LARGE SCALE GENOMIC DNA]</scope>
    <source>
        <strain evidence="3">RU1</strain>
    </source>
</reference>
<dbReference type="Gene3D" id="3.40.50.80">
    <property type="entry name" value="Nucleotide-binding domain of ferredoxin-NADP reductase (FNR) module"/>
    <property type="match status" value="1"/>
</dbReference>
<gene>
    <name evidence="3" type="ORF">SCABRO_02489</name>
</gene>
<dbReference type="PRINTS" id="PR00410">
    <property type="entry name" value="PHEHYDRXLASE"/>
</dbReference>
<dbReference type="GO" id="GO:0051537">
    <property type="term" value="F:2 iron, 2 sulfur cluster binding"/>
    <property type="evidence" value="ECO:0007669"/>
    <property type="project" value="UniProtKB-KW"/>
</dbReference>
<dbReference type="InterPro" id="IPR001433">
    <property type="entry name" value="OxRdtase_FAD/NAD-bd"/>
</dbReference>
<dbReference type="PROSITE" id="PS51384">
    <property type="entry name" value="FAD_FR"/>
    <property type="match status" value="1"/>
</dbReference>
<accession>A0A0B0EKZ3</accession>
<evidence type="ECO:0000313" key="4">
    <source>
        <dbReference type="Proteomes" id="UP000030652"/>
    </source>
</evidence>
<dbReference type="AlphaFoldDB" id="A0A0B0EKZ3"/>
<dbReference type="GO" id="GO:0046872">
    <property type="term" value="F:metal ion binding"/>
    <property type="evidence" value="ECO:0007669"/>
    <property type="project" value="UniProtKB-KW"/>
</dbReference>
<dbReference type="InterPro" id="IPR017927">
    <property type="entry name" value="FAD-bd_FR_type"/>
</dbReference>
<keyword evidence="1" id="KW-0479">Metal-binding</keyword>
<keyword evidence="1" id="KW-0411">Iron-sulfur</keyword>
<dbReference type="Pfam" id="PF10418">
    <property type="entry name" value="DHODB_Fe-S_bind"/>
    <property type="match status" value="1"/>
</dbReference>
<dbReference type="GO" id="GO:0006221">
    <property type="term" value="P:pyrimidine nucleotide biosynthetic process"/>
    <property type="evidence" value="ECO:0007669"/>
    <property type="project" value="InterPro"/>
</dbReference>
<feature type="binding site" evidence="1">
    <location>
        <position position="261"/>
    </location>
    <ligand>
        <name>[2Fe-2S] cluster</name>
        <dbReference type="ChEBI" id="CHEBI:190135"/>
    </ligand>
</feature>
<dbReference type="InterPro" id="IPR017938">
    <property type="entry name" value="Riboflavin_synthase-like_b-brl"/>
</dbReference>
<dbReference type="InterPro" id="IPR008333">
    <property type="entry name" value="Cbr1-like_FAD-bd_dom"/>
</dbReference>
<dbReference type="Proteomes" id="UP000030652">
    <property type="component" value="Unassembled WGS sequence"/>
</dbReference>
<dbReference type="Pfam" id="PF00175">
    <property type="entry name" value="NAD_binding_1"/>
    <property type="match status" value="1"/>
</dbReference>
<evidence type="ECO:0000313" key="3">
    <source>
        <dbReference type="EMBL" id="KHE91788.1"/>
    </source>
</evidence>
<feature type="binding site" evidence="1">
    <location>
        <position position="245"/>
    </location>
    <ligand>
        <name>[2Fe-2S] cluster</name>
        <dbReference type="ChEBI" id="CHEBI:190135"/>
    </ligand>
</feature>
<dbReference type="PANTHER" id="PTHR43513:SF1">
    <property type="entry name" value="ANAEROBIC SULFITE REDUCTASE SUBUNIT B"/>
    <property type="match status" value="1"/>
</dbReference>
<keyword evidence="1" id="KW-0001">2Fe-2S</keyword>
<keyword evidence="1" id="KW-0408">Iron</keyword>
<name>A0A0B0EKZ3_9BACT</name>
<dbReference type="eggNOG" id="COG0543">
    <property type="taxonomic scope" value="Bacteria"/>
</dbReference>
<comment type="cofactor">
    <cofactor evidence="1">
        <name>[2Fe-2S] cluster</name>
        <dbReference type="ChEBI" id="CHEBI:190135"/>
    </cofactor>
    <text evidence="1">Binds 1 [2Fe-2S] cluster per subunit.</text>
</comment>
<feature type="domain" description="FAD-binding FR-type" evidence="2">
    <location>
        <begin position="12"/>
        <end position="109"/>
    </location>
</feature>
<dbReference type="GO" id="GO:0050660">
    <property type="term" value="F:flavin adenine dinucleotide binding"/>
    <property type="evidence" value="ECO:0007669"/>
    <property type="project" value="InterPro"/>
</dbReference>
<dbReference type="InterPro" id="IPR050353">
    <property type="entry name" value="PyrK_electron_transfer"/>
</dbReference>
<evidence type="ECO:0000256" key="1">
    <source>
        <dbReference type="PIRSR" id="PIRSR006816-2"/>
    </source>
</evidence>
<organism evidence="3 4">
    <name type="scientific">Candidatus Scalindua brodae</name>
    <dbReference type="NCBI Taxonomy" id="237368"/>
    <lineage>
        <taxon>Bacteria</taxon>
        <taxon>Pseudomonadati</taxon>
        <taxon>Planctomycetota</taxon>
        <taxon>Candidatus Brocadiia</taxon>
        <taxon>Candidatus Brocadiales</taxon>
        <taxon>Candidatus Scalinduaceae</taxon>
        <taxon>Candidatus Scalindua</taxon>
    </lineage>
</organism>
<dbReference type="PANTHER" id="PTHR43513">
    <property type="entry name" value="DIHYDROOROTATE DEHYDROGENASE B (NAD(+)), ELECTRON TRANSFER SUBUNIT"/>
    <property type="match status" value="1"/>
</dbReference>